<sequence length="619" mass="69439">MGDYDVSVRLLEYTRDQDCGCDGGLWGCHECDVFFQICLQPLSPTQEQICQGNNQDYRVEDTHHFLFASALRGHDTYTWSNVNGQPTFEISVHVFDYDSIGGNDDLGVTNYTYMGNRSTVQTVTTVPESNNTRTPFTTAIYRKTINTPTTTPHTLPRLTTSRVCSETTGGDYDVSVRLLEYNRDQDCGCDGGLWGCGECDVFFQICLQPLSPTQGQICQGNNQDDRVDDTHHFVFADALKGHDTYRWRNLGSQPSFQISVHAFDYDPFGSNEDLGVTSYTYRRNRPTVQTVTTSPGNKNMRYTRIRDACSKVDESVLQPRKRPRCHSGDSSSTVTTSSEKWSLSPHFGELFVYLDQSVRNEGILGITVEKTLVIEIARGQGETPFLIPGEECSAIPERGPCKGSCPRYHFDPSDYKCKQFTYGCCGGNSNSYLTQQACLNACNDGCPDGTNPDQIRCLVDACTYEKCPRFPEADCVCNGCVAQFIYKHRDVTSICQKKKNKVIKKKESCSAEPDPGPCEGLCPRYYYDQEDSTCKKFTYGCCEGNSNNYKTLEECLDGCNDGCPNGTNLKEIECKEKACTTQTCPNYPQAQCIEHRVIENDVYSYIYDLVFTQRIGVPN</sequence>
<feature type="domain" description="BPTI/Kunitz inhibitor" evidence="1">
    <location>
        <begin position="509"/>
        <end position="559"/>
    </location>
</feature>
<name>K1S707_MAGGI</name>
<dbReference type="InParanoid" id="K1S707"/>
<evidence type="ECO:0000313" key="2">
    <source>
        <dbReference type="EMBL" id="EKC43246.1"/>
    </source>
</evidence>
<dbReference type="InterPro" id="IPR036880">
    <property type="entry name" value="Kunitz_BPTI_sf"/>
</dbReference>
<feature type="domain" description="BPTI/Kunitz inhibitor" evidence="1">
    <location>
        <begin position="392"/>
        <end position="442"/>
    </location>
</feature>
<dbReference type="PANTHER" id="PTHR10083">
    <property type="entry name" value="KUNITZ-TYPE PROTEASE INHIBITOR-RELATED"/>
    <property type="match status" value="1"/>
</dbReference>
<dbReference type="CDD" id="cd00109">
    <property type="entry name" value="Kunitz-type"/>
    <property type="match status" value="1"/>
</dbReference>
<dbReference type="InterPro" id="IPR002223">
    <property type="entry name" value="Kunitz_BPTI"/>
</dbReference>
<dbReference type="InterPro" id="IPR050098">
    <property type="entry name" value="TFPI/VKTCI-like"/>
</dbReference>
<reference evidence="2" key="1">
    <citation type="journal article" date="2012" name="Nature">
        <title>The oyster genome reveals stress adaptation and complexity of shell formation.</title>
        <authorList>
            <person name="Zhang G."/>
            <person name="Fang X."/>
            <person name="Guo X."/>
            <person name="Li L."/>
            <person name="Luo R."/>
            <person name="Xu F."/>
            <person name="Yang P."/>
            <person name="Zhang L."/>
            <person name="Wang X."/>
            <person name="Qi H."/>
            <person name="Xiong Z."/>
            <person name="Que H."/>
            <person name="Xie Y."/>
            <person name="Holland P.W."/>
            <person name="Paps J."/>
            <person name="Zhu Y."/>
            <person name="Wu F."/>
            <person name="Chen Y."/>
            <person name="Wang J."/>
            <person name="Peng C."/>
            <person name="Meng J."/>
            <person name="Yang L."/>
            <person name="Liu J."/>
            <person name="Wen B."/>
            <person name="Zhang N."/>
            <person name="Huang Z."/>
            <person name="Zhu Q."/>
            <person name="Feng Y."/>
            <person name="Mount A."/>
            <person name="Hedgecock D."/>
            <person name="Xu Z."/>
            <person name="Liu Y."/>
            <person name="Domazet-Loso T."/>
            <person name="Du Y."/>
            <person name="Sun X."/>
            <person name="Zhang S."/>
            <person name="Liu B."/>
            <person name="Cheng P."/>
            <person name="Jiang X."/>
            <person name="Li J."/>
            <person name="Fan D."/>
            <person name="Wang W."/>
            <person name="Fu W."/>
            <person name="Wang T."/>
            <person name="Wang B."/>
            <person name="Zhang J."/>
            <person name="Peng Z."/>
            <person name="Li Y."/>
            <person name="Li N."/>
            <person name="Wang J."/>
            <person name="Chen M."/>
            <person name="He Y."/>
            <person name="Tan F."/>
            <person name="Song X."/>
            <person name="Zheng Q."/>
            <person name="Huang R."/>
            <person name="Yang H."/>
            <person name="Du X."/>
            <person name="Chen L."/>
            <person name="Yang M."/>
            <person name="Gaffney P.M."/>
            <person name="Wang S."/>
            <person name="Luo L."/>
            <person name="She Z."/>
            <person name="Ming Y."/>
            <person name="Huang W."/>
            <person name="Zhang S."/>
            <person name="Huang B."/>
            <person name="Zhang Y."/>
            <person name="Qu T."/>
            <person name="Ni P."/>
            <person name="Miao G."/>
            <person name="Wang J."/>
            <person name="Wang Q."/>
            <person name="Steinberg C.E."/>
            <person name="Wang H."/>
            <person name="Li N."/>
            <person name="Qian L."/>
            <person name="Zhang G."/>
            <person name="Li Y."/>
            <person name="Yang H."/>
            <person name="Liu X."/>
            <person name="Wang J."/>
            <person name="Yin Y."/>
            <person name="Wang J."/>
        </authorList>
    </citation>
    <scope>NUCLEOTIDE SEQUENCE [LARGE SCALE GENOMIC DNA]</scope>
    <source>
        <strain evidence="2">05x7-T-G4-1.051#20</strain>
    </source>
</reference>
<protein>
    <submittedName>
        <fullName evidence="2">Kunitz-type protease inhibitor 1</fullName>
    </submittedName>
</protein>
<dbReference type="Gene3D" id="4.10.410.10">
    <property type="entry name" value="Pancreatic trypsin inhibitor Kunitz domain"/>
    <property type="match status" value="2"/>
</dbReference>
<evidence type="ECO:0000259" key="1">
    <source>
        <dbReference type="PROSITE" id="PS50279"/>
    </source>
</evidence>
<dbReference type="EMBL" id="JH815940">
    <property type="protein sequence ID" value="EKC43246.1"/>
    <property type="molecule type" value="Genomic_DNA"/>
</dbReference>
<dbReference type="Pfam" id="PF00014">
    <property type="entry name" value="Kunitz_BPTI"/>
    <property type="match status" value="2"/>
</dbReference>
<dbReference type="SUPFAM" id="SSF57362">
    <property type="entry name" value="BPTI-like"/>
    <property type="match status" value="2"/>
</dbReference>
<proteinExistence type="predicted"/>
<gene>
    <name evidence="2" type="ORF">CGI_10013469</name>
</gene>
<dbReference type="GO" id="GO:0004867">
    <property type="term" value="F:serine-type endopeptidase inhibitor activity"/>
    <property type="evidence" value="ECO:0007669"/>
    <property type="project" value="InterPro"/>
</dbReference>
<dbReference type="AlphaFoldDB" id="K1S707"/>
<accession>K1S707</accession>
<dbReference type="PROSITE" id="PS50279">
    <property type="entry name" value="BPTI_KUNITZ_2"/>
    <property type="match status" value="2"/>
</dbReference>
<dbReference type="SMART" id="SM00131">
    <property type="entry name" value="KU"/>
    <property type="match status" value="2"/>
</dbReference>
<organism evidence="2">
    <name type="scientific">Magallana gigas</name>
    <name type="common">Pacific oyster</name>
    <name type="synonym">Crassostrea gigas</name>
    <dbReference type="NCBI Taxonomy" id="29159"/>
    <lineage>
        <taxon>Eukaryota</taxon>
        <taxon>Metazoa</taxon>
        <taxon>Spiralia</taxon>
        <taxon>Lophotrochozoa</taxon>
        <taxon>Mollusca</taxon>
        <taxon>Bivalvia</taxon>
        <taxon>Autobranchia</taxon>
        <taxon>Pteriomorphia</taxon>
        <taxon>Ostreida</taxon>
        <taxon>Ostreoidea</taxon>
        <taxon>Ostreidae</taxon>
        <taxon>Magallana</taxon>
    </lineage>
</organism>
<dbReference type="HOGENOM" id="CLU_441633_0_0_1"/>
<dbReference type="PRINTS" id="PR00759">
    <property type="entry name" value="BASICPTASE"/>
</dbReference>